<dbReference type="Proteomes" id="UP000192356">
    <property type="component" value="Unassembled WGS sequence"/>
</dbReference>
<proteinExistence type="predicted"/>
<dbReference type="OrthoDB" id="527344at2759"/>
<organism evidence="1 2">
    <name type="scientific">Hepatospora eriocheir</name>
    <dbReference type="NCBI Taxonomy" id="1081669"/>
    <lineage>
        <taxon>Eukaryota</taxon>
        <taxon>Fungi</taxon>
        <taxon>Fungi incertae sedis</taxon>
        <taxon>Microsporidia</taxon>
        <taxon>Hepatosporidae</taxon>
        <taxon>Hepatospora</taxon>
    </lineage>
</organism>
<accession>A0A1X0Q9T9</accession>
<dbReference type="EMBL" id="LVKB01000082">
    <property type="protein sequence ID" value="ORD96517.1"/>
    <property type="molecule type" value="Genomic_DNA"/>
</dbReference>
<dbReference type="AlphaFoldDB" id="A0A1X0Q9T9"/>
<sequence length="59" mass="7046">MNIKVQFLTNNKEKSCILTVNRHQYIFNMFEGYQRVALNYNMTILSPKAIFLSYKYSMS</sequence>
<comment type="caution">
    <text evidence="1">The sequence shown here is derived from an EMBL/GenBank/DDBJ whole genome shotgun (WGS) entry which is preliminary data.</text>
</comment>
<dbReference type="VEuPathDB" id="MicrosporidiaDB:HERIO_1566"/>
<reference evidence="1 2" key="1">
    <citation type="journal article" date="2017" name="Environ. Microbiol.">
        <title>Decay of the glycolytic pathway and adaptation to intranuclear parasitism within Enterocytozoonidae microsporidia.</title>
        <authorList>
            <person name="Wiredu Boakye D."/>
            <person name="Jaroenlak P."/>
            <person name="Prachumwat A."/>
            <person name="Williams T.A."/>
            <person name="Bateman K.S."/>
            <person name="Itsathitphaisarn O."/>
            <person name="Sritunyalucksana K."/>
            <person name="Paszkiewicz K.H."/>
            <person name="Moore K.A."/>
            <person name="Stentiford G.D."/>
            <person name="Williams B.A."/>
        </authorList>
    </citation>
    <scope>NUCLEOTIDE SEQUENCE [LARGE SCALE GENOMIC DNA]</scope>
    <source>
        <strain evidence="1 2">GB1</strain>
    </source>
</reference>
<protein>
    <submittedName>
        <fullName evidence="1">Uncharacterized protein</fullName>
    </submittedName>
</protein>
<evidence type="ECO:0000313" key="2">
    <source>
        <dbReference type="Proteomes" id="UP000192356"/>
    </source>
</evidence>
<dbReference type="VEuPathDB" id="MicrosporidiaDB:A0H76_452"/>
<evidence type="ECO:0000313" key="1">
    <source>
        <dbReference type="EMBL" id="ORD96517.1"/>
    </source>
</evidence>
<keyword evidence="2" id="KW-1185">Reference proteome</keyword>
<name>A0A1X0Q9T9_9MICR</name>
<gene>
    <name evidence="1" type="ORF">HERIO_1566</name>
</gene>